<dbReference type="EMBL" id="QEWH01000079">
    <property type="protein sequence ID" value="RBA44415.1"/>
    <property type="molecule type" value="Genomic_DNA"/>
</dbReference>
<name>A0A2R4UTB0_ACIJU</name>
<sequence length="131" mass="14529">MDAHLITKIIHMSAVSLLILVFVARAATLFIGLRDNQQPNTSSSKAIVGLQHLSLTLIIVTGAVLVYMKNFQVEPWFYAKVILFFVLWSSMIKMYKKDDTVLLVQRRAGLLIGTVALVGILGLVMIKPVFA</sequence>
<proteinExistence type="predicted"/>
<dbReference type="OrthoDB" id="6713299at2"/>
<evidence type="ECO:0000313" key="1">
    <source>
        <dbReference type="EMBL" id="RBA44415.1"/>
    </source>
</evidence>
<dbReference type="AlphaFoldDB" id="A0A2R4UTB0"/>
<dbReference type="Proteomes" id="UP000253688">
    <property type="component" value="Unassembled WGS sequence"/>
</dbReference>
<protein>
    <submittedName>
        <fullName evidence="1">Invasion protein expression up-regulator SirB</fullName>
    </submittedName>
</protein>
<organism evidence="1 2">
    <name type="scientific">Acinetobacter junii</name>
    <dbReference type="NCBI Taxonomy" id="40215"/>
    <lineage>
        <taxon>Bacteria</taxon>
        <taxon>Pseudomonadati</taxon>
        <taxon>Pseudomonadota</taxon>
        <taxon>Gammaproteobacteria</taxon>
        <taxon>Moraxellales</taxon>
        <taxon>Moraxellaceae</taxon>
        <taxon>Acinetobacter</taxon>
    </lineage>
</organism>
<comment type="caution">
    <text evidence="1">The sequence shown here is derived from an EMBL/GenBank/DDBJ whole genome shotgun (WGS) entry which is preliminary data.</text>
</comment>
<gene>
    <name evidence="1" type="ORF">DC346_13375</name>
</gene>
<evidence type="ECO:0000313" key="2">
    <source>
        <dbReference type="Proteomes" id="UP000253688"/>
    </source>
</evidence>
<accession>A0A2R4UTB0</accession>
<reference evidence="1 2" key="1">
    <citation type="submission" date="2018-04" db="EMBL/GenBank/DDBJ databases">
        <title>Acinetobacter junii Genome sequencing and assembly.</title>
        <authorList>
            <person name="Su J."/>
            <person name="Rensing C."/>
            <person name="Mazhar H.S."/>
        </authorList>
    </citation>
    <scope>NUCLEOTIDE SEQUENCE [LARGE SCALE GENOMIC DNA]</scope>
    <source>
        <strain evidence="1 2">SC22</strain>
    </source>
</reference>
<dbReference type="RefSeq" id="WP_004905615.1">
    <property type="nucleotide sequence ID" value="NZ_BBOS01000086.1"/>
</dbReference>